<comment type="caution">
    <text evidence="10">The sequence shown here is derived from an EMBL/GenBank/DDBJ whole genome shotgun (WGS) entry which is preliminary data.</text>
</comment>
<dbReference type="PROSITE" id="PS00630">
    <property type="entry name" value="IMP_2"/>
    <property type="match status" value="1"/>
</dbReference>
<evidence type="ECO:0000256" key="7">
    <source>
        <dbReference type="ARBA" id="ARBA00022842"/>
    </source>
</evidence>
<dbReference type="InterPro" id="IPR020550">
    <property type="entry name" value="Inositol_monophosphatase_CS"/>
</dbReference>
<protein>
    <recommendedName>
        <fullName evidence="9">3'(2'),5'-bisphosphate nucleotidase CysQ</fullName>
        <ecNumber evidence="9">3.1.3.7</ecNumber>
    </recommendedName>
    <alternativeName>
        <fullName evidence="9">3'(2'),5-bisphosphonucleoside 3'(2')-phosphohydrolase</fullName>
    </alternativeName>
    <alternativeName>
        <fullName evidence="9">3'-phosphoadenosine 5'-phosphate phosphatase</fullName>
        <shortName evidence="9">PAP phosphatase</shortName>
    </alternativeName>
</protein>
<feature type="binding site" evidence="9">
    <location>
        <position position="92"/>
    </location>
    <ligand>
        <name>Mg(2+)</name>
        <dbReference type="ChEBI" id="CHEBI:18420"/>
        <label>1</label>
    </ligand>
</feature>
<comment type="cofactor">
    <cofactor evidence="9">
        <name>Mg(2+)</name>
        <dbReference type="ChEBI" id="CHEBI:18420"/>
    </cofactor>
</comment>
<dbReference type="Pfam" id="PF00459">
    <property type="entry name" value="Inositol_P"/>
    <property type="match status" value="1"/>
</dbReference>
<keyword evidence="7 9" id="KW-0460">Magnesium</keyword>
<dbReference type="CDD" id="cd01638">
    <property type="entry name" value="CysQ"/>
    <property type="match status" value="1"/>
</dbReference>
<feature type="binding site" evidence="9">
    <location>
        <position position="217"/>
    </location>
    <ligand>
        <name>Mg(2+)</name>
        <dbReference type="ChEBI" id="CHEBI:18420"/>
        <label>2</label>
    </ligand>
</feature>
<evidence type="ECO:0000256" key="9">
    <source>
        <dbReference type="HAMAP-Rule" id="MF_02095"/>
    </source>
</evidence>
<feature type="binding site" evidence="9">
    <location>
        <position position="90"/>
    </location>
    <ligand>
        <name>Mg(2+)</name>
        <dbReference type="ChEBI" id="CHEBI:18420"/>
        <label>1</label>
    </ligand>
</feature>
<dbReference type="Gene3D" id="3.40.190.80">
    <property type="match status" value="1"/>
</dbReference>
<evidence type="ECO:0000256" key="2">
    <source>
        <dbReference type="ARBA" id="ARBA00005289"/>
    </source>
</evidence>
<dbReference type="Gene3D" id="3.30.540.10">
    <property type="entry name" value="Fructose-1,6-Bisphosphatase, subunit A, domain 1"/>
    <property type="match status" value="1"/>
</dbReference>
<dbReference type="EC" id="3.1.3.7" evidence="9"/>
<dbReference type="EMBL" id="JAVRHX010000001">
    <property type="protein sequence ID" value="MDT0594728.1"/>
    <property type="molecule type" value="Genomic_DNA"/>
</dbReference>
<dbReference type="PANTHER" id="PTHR43028:SF5">
    <property type="entry name" value="3'(2'),5'-BISPHOSPHATE NUCLEOTIDASE 1"/>
    <property type="match status" value="1"/>
</dbReference>
<keyword evidence="11" id="KW-1185">Reference proteome</keyword>
<dbReference type="PROSITE" id="PS00629">
    <property type="entry name" value="IMP_1"/>
    <property type="match status" value="1"/>
</dbReference>
<dbReference type="RefSeq" id="WP_311368188.1">
    <property type="nucleotide sequence ID" value="NZ_JAVRHX010000001.1"/>
</dbReference>
<feature type="binding site" evidence="9">
    <location>
        <position position="93"/>
    </location>
    <ligand>
        <name>Mg(2+)</name>
        <dbReference type="ChEBI" id="CHEBI:18420"/>
        <label>2</label>
    </ligand>
</feature>
<reference evidence="10 11" key="1">
    <citation type="submission" date="2023-09" db="EMBL/GenBank/DDBJ databases">
        <authorList>
            <person name="Rey-Velasco X."/>
        </authorList>
    </citation>
    <scope>NUCLEOTIDE SEQUENCE [LARGE SCALE GENOMIC DNA]</scope>
    <source>
        <strain evidence="10 11">P117</strain>
    </source>
</reference>
<evidence type="ECO:0000256" key="6">
    <source>
        <dbReference type="ARBA" id="ARBA00022801"/>
    </source>
</evidence>
<dbReference type="PANTHER" id="PTHR43028">
    <property type="entry name" value="3'(2'),5'-BISPHOSPHATE NUCLEOTIDASE 1"/>
    <property type="match status" value="1"/>
</dbReference>
<feature type="binding site" evidence="9">
    <location>
        <position position="70"/>
    </location>
    <ligand>
        <name>substrate</name>
    </ligand>
</feature>
<dbReference type="GO" id="GO:0008441">
    <property type="term" value="F:3'(2'),5'-bisphosphate nucleotidase activity"/>
    <property type="evidence" value="ECO:0007669"/>
    <property type="project" value="UniProtKB-EC"/>
</dbReference>
<dbReference type="InterPro" id="IPR020583">
    <property type="entry name" value="Inositol_monoP_metal-BS"/>
</dbReference>
<comment type="subcellular location">
    <subcellularLocation>
        <location evidence="9">Cell inner membrane</location>
        <topology evidence="9">Peripheral membrane protein</topology>
        <orientation evidence="9">Cytoplasmic side</orientation>
    </subcellularLocation>
</comment>
<sequence length="265" mass="29005">MSPFDLNEKNINILTDIAIEAGHKILAIYKKDFDVYKKDDSSPLTEADLAAHHYIVEQLQNISNLPILSEEASDIDWETRKAWTTYWLLDPLDGTKEFIKKNGEFTVNIALVQNGEPIFGVVHAPALATTYFGGNGIGAFELKNGHTNSIAVVSHQPNEIWRVVGSRSHQSSEIEKILTALPGETELVAMGSSLKLCCVASGKAHLYPRVGPTSEWDTAAAHAVVLGAGGTVKVLDPDKPFDAKASTLRYNQKESLLNPFFMVSN</sequence>
<keyword evidence="8 9" id="KW-0472">Membrane</keyword>
<evidence type="ECO:0000256" key="1">
    <source>
        <dbReference type="ARBA" id="ARBA00001625"/>
    </source>
</evidence>
<gene>
    <name evidence="9 10" type="primary">cysQ</name>
    <name evidence="10" type="ORF">RM552_07750</name>
</gene>
<keyword evidence="3 9" id="KW-1003">Cell membrane</keyword>
<feature type="binding site" evidence="9">
    <location>
        <position position="217"/>
    </location>
    <ligand>
        <name>substrate</name>
    </ligand>
</feature>
<dbReference type="HAMAP" id="MF_02095">
    <property type="entry name" value="CysQ"/>
    <property type="match status" value="1"/>
</dbReference>
<evidence type="ECO:0000256" key="3">
    <source>
        <dbReference type="ARBA" id="ARBA00022475"/>
    </source>
</evidence>
<proteinExistence type="inferred from homology"/>
<keyword evidence="5 9" id="KW-0479">Metal-binding</keyword>
<organism evidence="10 11">
    <name type="scientific">Glaciecola petra</name>
    <dbReference type="NCBI Taxonomy" id="3075602"/>
    <lineage>
        <taxon>Bacteria</taxon>
        <taxon>Pseudomonadati</taxon>
        <taxon>Pseudomonadota</taxon>
        <taxon>Gammaproteobacteria</taxon>
        <taxon>Alteromonadales</taxon>
        <taxon>Alteromonadaceae</taxon>
        <taxon>Glaciecola</taxon>
    </lineage>
</organism>
<evidence type="ECO:0000313" key="11">
    <source>
        <dbReference type="Proteomes" id="UP001253545"/>
    </source>
</evidence>
<evidence type="ECO:0000313" key="10">
    <source>
        <dbReference type="EMBL" id="MDT0594728.1"/>
    </source>
</evidence>
<evidence type="ECO:0000256" key="4">
    <source>
        <dbReference type="ARBA" id="ARBA00022519"/>
    </source>
</evidence>
<accession>A0ABU2ZRS2</accession>
<feature type="binding site" evidence="9">
    <location>
        <position position="70"/>
    </location>
    <ligand>
        <name>Mg(2+)</name>
        <dbReference type="ChEBI" id="CHEBI:18420"/>
        <label>1</label>
    </ligand>
</feature>
<dbReference type="Proteomes" id="UP001253545">
    <property type="component" value="Unassembled WGS sequence"/>
</dbReference>
<evidence type="ECO:0000256" key="5">
    <source>
        <dbReference type="ARBA" id="ARBA00022723"/>
    </source>
</evidence>
<comment type="similarity">
    <text evidence="2 9">Belongs to the inositol monophosphatase superfamily. CysQ family.</text>
</comment>
<keyword evidence="6 9" id="KW-0378">Hydrolase</keyword>
<comment type="function">
    <text evidence="9">Converts adenosine-3',5'-bisphosphate (PAP) to AMP.</text>
</comment>
<feature type="binding site" evidence="9">
    <location>
        <begin position="92"/>
        <end position="95"/>
    </location>
    <ligand>
        <name>substrate</name>
    </ligand>
</feature>
<dbReference type="InterPro" id="IPR000760">
    <property type="entry name" value="Inositol_monophosphatase-like"/>
</dbReference>
<keyword evidence="4 9" id="KW-0997">Cell inner membrane</keyword>
<dbReference type="NCBIfam" id="TIGR01331">
    <property type="entry name" value="bisphos_cysQ"/>
    <property type="match status" value="1"/>
</dbReference>
<dbReference type="PRINTS" id="PR00377">
    <property type="entry name" value="IMPHPHTASES"/>
</dbReference>
<evidence type="ECO:0000256" key="8">
    <source>
        <dbReference type="ARBA" id="ARBA00023136"/>
    </source>
</evidence>
<dbReference type="InterPro" id="IPR006240">
    <property type="entry name" value="CysQ"/>
</dbReference>
<dbReference type="InterPro" id="IPR050725">
    <property type="entry name" value="CysQ/Inositol_MonoPase"/>
</dbReference>
<comment type="catalytic activity">
    <reaction evidence="1 9">
        <text>adenosine 3',5'-bisphosphate + H2O = AMP + phosphate</text>
        <dbReference type="Rhea" id="RHEA:10040"/>
        <dbReference type="ChEBI" id="CHEBI:15377"/>
        <dbReference type="ChEBI" id="CHEBI:43474"/>
        <dbReference type="ChEBI" id="CHEBI:58343"/>
        <dbReference type="ChEBI" id="CHEBI:456215"/>
        <dbReference type="EC" id="3.1.3.7"/>
    </reaction>
</comment>
<dbReference type="SUPFAM" id="SSF56655">
    <property type="entry name" value="Carbohydrate phosphatase"/>
    <property type="match status" value="1"/>
</dbReference>
<feature type="binding site" evidence="9">
    <location>
        <position position="90"/>
    </location>
    <ligand>
        <name>Mg(2+)</name>
        <dbReference type="ChEBI" id="CHEBI:18420"/>
        <label>2</label>
    </ligand>
</feature>
<name>A0ABU2ZRS2_9ALTE</name>